<evidence type="ECO:0000313" key="4">
    <source>
        <dbReference type="Proteomes" id="UP000541426"/>
    </source>
</evidence>
<dbReference type="AlphaFoldDB" id="A0A7W6GTI0"/>
<proteinExistence type="predicted"/>
<reference evidence="3 4" key="1">
    <citation type="submission" date="2020-08" db="EMBL/GenBank/DDBJ databases">
        <title>Genomic Encyclopedia of Type Strains, Phase IV (KMG-IV): sequencing the most valuable type-strain genomes for metagenomic binning, comparative biology and taxonomic classification.</title>
        <authorList>
            <person name="Goeker M."/>
        </authorList>
    </citation>
    <scope>NUCLEOTIDE SEQUENCE [LARGE SCALE GENOMIC DNA]</scope>
    <source>
        <strain evidence="3 4">DSM 102235</strain>
    </source>
</reference>
<evidence type="ECO:0000313" key="3">
    <source>
        <dbReference type="EMBL" id="MBB3987095.1"/>
    </source>
</evidence>
<dbReference type="RefSeq" id="WP_183967990.1">
    <property type="nucleotide sequence ID" value="NZ_BAABBZ010000058.1"/>
</dbReference>
<dbReference type="EMBL" id="JACIEJ010000009">
    <property type="protein sequence ID" value="MBB3987095.1"/>
    <property type="molecule type" value="Genomic_DNA"/>
</dbReference>
<feature type="chain" id="PRO_5030786546" description="Flagellar protein FliL" evidence="2">
    <location>
        <begin position="22"/>
        <end position="215"/>
    </location>
</feature>
<keyword evidence="2" id="KW-0732">Signal</keyword>
<protein>
    <recommendedName>
        <fullName evidence="5">Flagellar protein FliL</fullName>
    </recommendedName>
</protein>
<feature type="signal peptide" evidence="2">
    <location>
        <begin position="1"/>
        <end position="21"/>
    </location>
</feature>
<comment type="caution">
    <text evidence="3">The sequence shown here is derived from an EMBL/GenBank/DDBJ whole genome shotgun (WGS) entry which is preliminary data.</text>
</comment>
<name>A0A7W6GTI0_9RHOB</name>
<organism evidence="3 4">
    <name type="scientific">Sagittula marina</name>
    <dbReference type="NCBI Taxonomy" id="943940"/>
    <lineage>
        <taxon>Bacteria</taxon>
        <taxon>Pseudomonadati</taxon>
        <taxon>Pseudomonadota</taxon>
        <taxon>Alphaproteobacteria</taxon>
        <taxon>Rhodobacterales</taxon>
        <taxon>Roseobacteraceae</taxon>
        <taxon>Sagittula</taxon>
    </lineage>
</organism>
<gene>
    <name evidence="3" type="ORF">GGQ68_003441</name>
</gene>
<evidence type="ECO:0008006" key="5">
    <source>
        <dbReference type="Google" id="ProtNLM"/>
    </source>
</evidence>
<evidence type="ECO:0000256" key="1">
    <source>
        <dbReference type="SAM" id="MobiDB-lite"/>
    </source>
</evidence>
<feature type="compositionally biased region" description="Basic and acidic residues" evidence="1">
    <location>
        <begin position="74"/>
        <end position="104"/>
    </location>
</feature>
<sequence length="215" mass="22568">MKKAHIAFAALPVLCGAAGFAGGQFMLSGSAADHATPALTSAAEETFEHGRRNAAEQVLDSLAETAMTAPSDEDGSHRLDTPGHAEKAAHRRAEDHTASLLRKDPLGDGSVVRLGRVSVPVYHPDSVTYVVSEVGVAMRDTATAQAFNVAENASRLRDVILASMHDAAGTSTMQGPDIDTEKLTRALVSDLQADFGDGVTDVMFLSMVKANVPRS</sequence>
<accession>A0A7W6GTI0</accession>
<keyword evidence="4" id="KW-1185">Reference proteome</keyword>
<dbReference type="Proteomes" id="UP000541426">
    <property type="component" value="Unassembled WGS sequence"/>
</dbReference>
<feature type="region of interest" description="Disordered" evidence="1">
    <location>
        <begin position="68"/>
        <end position="104"/>
    </location>
</feature>
<evidence type="ECO:0000256" key="2">
    <source>
        <dbReference type="SAM" id="SignalP"/>
    </source>
</evidence>